<sequence>MPRRYHRWKWRVLVSFCAFYLFVYTGRFNFWPTSPLIKDDLQLTNIEIGIINAMLLWGFMLGDLVHGRLSEAYGLRLWVMLGAVFTTVFNWATSFGTSAITMAIPWAMAGFVNAACWSPAISMISQWWPRRERGIAMGILGTVTGGAMLLMWWLSSWVAAEWGWRAAFRYPPLMIMVLGIAFYFLTRDRPRDVGLPEYIEEDAISAAPESVSEEELKGLGPYKVLLTNSRFQLACHVKGLENVARYGLTTWVPLYYFEAGGLDITQTVLITFLLPLGYLIAPPVSGFISDRMLGSRRRPLVIASCFLSAAALVVIAVAPPSNAWLGAALMLWGGISMGVSLISTISVDLSGRKMAGTGAGVLDAHGYLYAGAQALLFSVLLDMAGSPWPIVFLVMAATRLISAAMISRVRV</sequence>
<evidence type="ECO:0000256" key="5">
    <source>
        <dbReference type="ARBA" id="ARBA00023136"/>
    </source>
</evidence>
<dbReference type="InterPro" id="IPR000849">
    <property type="entry name" value="Sugar_P_transporter"/>
</dbReference>
<gene>
    <name evidence="8" type="ORF">GBAR_LOCUS22291</name>
</gene>
<dbReference type="GO" id="GO:0035435">
    <property type="term" value="P:phosphate ion transmembrane transport"/>
    <property type="evidence" value="ECO:0007669"/>
    <property type="project" value="TreeGrafter"/>
</dbReference>
<evidence type="ECO:0000313" key="9">
    <source>
        <dbReference type="Proteomes" id="UP001174909"/>
    </source>
</evidence>
<comment type="similarity">
    <text evidence="2">Belongs to the major facilitator superfamily. Organophosphate:Pi antiporter (OPA) (TC 2.A.1.4) family.</text>
</comment>
<evidence type="ECO:0000256" key="4">
    <source>
        <dbReference type="ARBA" id="ARBA00022989"/>
    </source>
</evidence>
<dbReference type="AlphaFoldDB" id="A0AA35T3B6"/>
<feature type="domain" description="Major facilitator superfamily (MFS) profile" evidence="7">
    <location>
        <begin position="11"/>
        <end position="411"/>
    </location>
</feature>
<feature type="transmembrane region" description="Helical" evidence="6">
    <location>
        <begin position="387"/>
        <end position="406"/>
    </location>
</feature>
<evidence type="ECO:0000256" key="3">
    <source>
        <dbReference type="ARBA" id="ARBA00022692"/>
    </source>
</evidence>
<evidence type="ECO:0000256" key="6">
    <source>
        <dbReference type="SAM" id="Phobius"/>
    </source>
</evidence>
<keyword evidence="9" id="KW-1185">Reference proteome</keyword>
<dbReference type="Gene3D" id="1.20.1250.20">
    <property type="entry name" value="MFS general substrate transporter like domains"/>
    <property type="match status" value="2"/>
</dbReference>
<dbReference type="PANTHER" id="PTHR43826">
    <property type="entry name" value="GLUCOSE-6-PHOSPHATE EXCHANGER SLC37A4"/>
    <property type="match status" value="1"/>
</dbReference>
<comment type="caution">
    <text evidence="8">The sequence shown here is derived from an EMBL/GenBank/DDBJ whole genome shotgun (WGS) entry which is preliminary data.</text>
</comment>
<dbReference type="InterPro" id="IPR036259">
    <property type="entry name" value="MFS_trans_sf"/>
</dbReference>
<dbReference type="InterPro" id="IPR011701">
    <property type="entry name" value="MFS"/>
</dbReference>
<dbReference type="PIRSF" id="PIRSF002808">
    <property type="entry name" value="Hexose_phosphate_transp"/>
    <property type="match status" value="1"/>
</dbReference>
<dbReference type="EMBL" id="CASHTH010003070">
    <property type="protein sequence ID" value="CAI8039961.1"/>
    <property type="molecule type" value="Genomic_DNA"/>
</dbReference>
<feature type="transmembrane region" description="Helical" evidence="6">
    <location>
        <begin position="135"/>
        <end position="155"/>
    </location>
</feature>
<feature type="transmembrane region" description="Helical" evidence="6">
    <location>
        <begin position="324"/>
        <end position="347"/>
    </location>
</feature>
<dbReference type="GO" id="GO:0016020">
    <property type="term" value="C:membrane"/>
    <property type="evidence" value="ECO:0007669"/>
    <property type="project" value="InterPro"/>
</dbReference>
<reference evidence="8" key="1">
    <citation type="submission" date="2023-03" db="EMBL/GenBank/DDBJ databases">
        <authorList>
            <person name="Steffen K."/>
            <person name="Cardenas P."/>
        </authorList>
    </citation>
    <scope>NUCLEOTIDE SEQUENCE</scope>
</reference>
<dbReference type="InterPro" id="IPR020846">
    <property type="entry name" value="MFS_dom"/>
</dbReference>
<keyword evidence="3 6" id="KW-0812">Transmembrane</keyword>
<evidence type="ECO:0000256" key="1">
    <source>
        <dbReference type="ARBA" id="ARBA00004127"/>
    </source>
</evidence>
<evidence type="ECO:0000313" key="8">
    <source>
        <dbReference type="EMBL" id="CAI8039961.1"/>
    </source>
</evidence>
<feature type="transmembrane region" description="Helical" evidence="6">
    <location>
        <begin position="300"/>
        <end position="318"/>
    </location>
</feature>
<proteinExistence type="inferred from homology"/>
<comment type="subcellular location">
    <subcellularLocation>
        <location evidence="1">Endomembrane system</location>
        <topology evidence="1">Multi-pass membrane protein</topology>
    </subcellularLocation>
</comment>
<dbReference type="Proteomes" id="UP001174909">
    <property type="component" value="Unassembled WGS sequence"/>
</dbReference>
<accession>A0AA35T3B6</accession>
<feature type="transmembrane region" description="Helical" evidence="6">
    <location>
        <begin position="12"/>
        <end position="31"/>
    </location>
</feature>
<evidence type="ECO:0000259" key="7">
    <source>
        <dbReference type="PROSITE" id="PS50850"/>
    </source>
</evidence>
<dbReference type="Pfam" id="PF07690">
    <property type="entry name" value="MFS_1"/>
    <property type="match status" value="1"/>
</dbReference>
<keyword evidence="4 6" id="KW-1133">Transmembrane helix</keyword>
<dbReference type="GO" id="GO:0012505">
    <property type="term" value="C:endomembrane system"/>
    <property type="evidence" value="ECO:0007669"/>
    <property type="project" value="UniProtKB-SubCell"/>
</dbReference>
<dbReference type="InterPro" id="IPR051337">
    <property type="entry name" value="OPA_Antiporter"/>
</dbReference>
<dbReference type="PANTHER" id="PTHR43826:SF3">
    <property type="entry name" value="GLUCOSE-6-PHOSPHATE EXCHANGER SLC37A4"/>
    <property type="match status" value="1"/>
</dbReference>
<feature type="transmembrane region" description="Helical" evidence="6">
    <location>
        <begin position="73"/>
        <end position="92"/>
    </location>
</feature>
<feature type="transmembrane region" description="Helical" evidence="6">
    <location>
        <begin position="167"/>
        <end position="185"/>
    </location>
</feature>
<keyword evidence="5 6" id="KW-0472">Membrane</keyword>
<dbReference type="GO" id="GO:0061513">
    <property type="term" value="F:glucose 6-phosphate:phosphate antiporter activity"/>
    <property type="evidence" value="ECO:0007669"/>
    <property type="project" value="TreeGrafter"/>
</dbReference>
<feature type="transmembrane region" description="Helical" evidence="6">
    <location>
        <begin position="359"/>
        <end position="381"/>
    </location>
</feature>
<protein>
    <submittedName>
        <fullName evidence="8">Probable hexose phosphate transport protein</fullName>
    </submittedName>
</protein>
<organism evidence="8 9">
    <name type="scientific">Geodia barretti</name>
    <name type="common">Barrett's horny sponge</name>
    <dbReference type="NCBI Taxonomy" id="519541"/>
    <lineage>
        <taxon>Eukaryota</taxon>
        <taxon>Metazoa</taxon>
        <taxon>Porifera</taxon>
        <taxon>Demospongiae</taxon>
        <taxon>Heteroscleromorpha</taxon>
        <taxon>Tetractinellida</taxon>
        <taxon>Astrophorina</taxon>
        <taxon>Geodiidae</taxon>
        <taxon>Geodia</taxon>
    </lineage>
</organism>
<evidence type="ECO:0000256" key="2">
    <source>
        <dbReference type="ARBA" id="ARBA00009598"/>
    </source>
</evidence>
<feature type="transmembrane region" description="Helical" evidence="6">
    <location>
        <begin position="104"/>
        <end position="123"/>
    </location>
</feature>
<name>A0AA35T3B6_GEOBA</name>
<feature type="transmembrane region" description="Helical" evidence="6">
    <location>
        <begin position="43"/>
        <end position="61"/>
    </location>
</feature>
<dbReference type="SUPFAM" id="SSF103473">
    <property type="entry name" value="MFS general substrate transporter"/>
    <property type="match status" value="1"/>
</dbReference>
<dbReference type="PROSITE" id="PS50850">
    <property type="entry name" value="MFS"/>
    <property type="match status" value="1"/>
</dbReference>